<feature type="transmembrane region" description="Helical" evidence="1">
    <location>
        <begin position="28"/>
        <end position="50"/>
    </location>
</feature>
<gene>
    <name evidence="2" type="ORF">HNQ39_000948</name>
</gene>
<keyword evidence="1" id="KW-0812">Transmembrane</keyword>
<comment type="caution">
    <text evidence="2">The sequence shown here is derived from an EMBL/GenBank/DDBJ whole genome shotgun (WGS) entry which is preliminary data.</text>
</comment>
<sequence>MPQQQALSPVALAQRYAQRRENPLLKRALLPLSTVLVIGLLLLIALPALLGSAQPLPLLALIFLMTFWLPMLITRANTERREEAELYAQLLAILKDDTLPLSLVDRVTLLAALPVSTQPPLIGLAQARLAQKLAYASPTELAALPRAPLHAWLRALETPDELRIALLLALGSLQDHAIRPLAQEIAHLAPTERLHEAALECLASLESSR</sequence>
<keyword evidence="1" id="KW-1133">Transmembrane helix</keyword>
<keyword evidence="3" id="KW-1185">Reference proteome</keyword>
<evidence type="ECO:0000313" key="2">
    <source>
        <dbReference type="EMBL" id="MBB6049186.1"/>
    </source>
</evidence>
<evidence type="ECO:0000256" key="1">
    <source>
        <dbReference type="SAM" id="Phobius"/>
    </source>
</evidence>
<organism evidence="2 3">
    <name type="scientific">Armatimonas rosea</name>
    <dbReference type="NCBI Taxonomy" id="685828"/>
    <lineage>
        <taxon>Bacteria</taxon>
        <taxon>Bacillati</taxon>
        <taxon>Armatimonadota</taxon>
        <taxon>Armatimonadia</taxon>
        <taxon>Armatimonadales</taxon>
        <taxon>Armatimonadaceae</taxon>
        <taxon>Armatimonas</taxon>
    </lineage>
</organism>
<keyword evidence="1" id="KW-0472">Membrane</keyword>
<evidence type="ECO:0000313" key="3">
    <source>
        <dbReference type="Proteomes" id="UP000520814"/>
    </source>
</evidence>
<name>A0A7W9W5L9_ARMRO</name>
<accession>A0A7W9W5L9</accession>
<feature type="transmembrane region" description="Helical" evidence="1">
    <location>
        <begin position="56"/>
        <end position="73"/>
    </location>
</feature>
<protein>
    <submittedName>
        <fullName evidence="2">Uncharacterized protein</fullName>
    </submittedName>
</protein>
<dbReference type="EMBL" id="JACHGW010000001">
    <property type="protein sequence ID" value="MBB6049186.1"/>
    <property type="molecule type" value="Genomic_DNA"/>
</dbReference>
<dbReference type="Proteomes" id="UP000520814">
    <property type="component" value="Unassembled WGS sequence"/>
</dbReference>
<dbReference type="AlphaFoldDB" id="A0A7W9W5L9"/>
<reference evidence="2 3" key="1">
    <citation type="submission" date="2020-08" db="EMBL/GenBank/DDBJ databases">
        <title>Genomic Encyclopedia of Type Strains, Phase IV (KMG-IV): sequencing the most valuable type-strain genomes for metagenomic binning, comparative biology and taxonomic classification.</title>
        <authorList>
            <person name="Goeker M."/>
        </authorList>
    </citation>
    <scope>NUCLEOTIDE SEQUENCE [LARGE SCALE GENOMIC DNA]</scope>
    <source>
        <strain evidence="2 3">DSM 23562</strain>
    </source>
</reference>
<proteinExistence type="predicted"/>
<dbReference type="RefSeq" id="WP_184192802.1">
    <property type="nucleotide sequence ID" value="NZ_JACHGW010000001.1"/>
</dbReference>